<feature type="region of interest" description="Disordered" evidence="3">
    <location>
        <begin position="433"/>
        <end position="465"/>
    </location>
</feature>
<feature type="compositionally biased region" description="Polar residues" evidence="3">
    <location>
        <begin position="1345"/>
        <end position="1360"/>
    </location>
</feature>
<dbReference type="Pfam" id="PF20210">
    <property type="entry name" value="Laa1_Sip1_HTR5"/>
    <property type="match status" value="1"/>
</dbReference>
<reference evidence="4" key="2">
    <citation type="submission" date="2015-11" db="EMBL/GenBank/DDBJ databases">
        <authorList>
            <person name="Zhang Y."/>
            <person name="Guo Z."/>
        </authorList>
    </citation>
    <scope>NUCLEOTIDE SEQUENCE</scope>
</reference>
<dbReference type="PANTHER" id="PTHR21663">
    <property type="entry name" value="HYPOTHETICAL HEAT DOMAIN-CONTAINING"/>
    <property type="match status" value="1"/>
</dbReference>
<dbReference type="Gene3D" id="1.25.10.10">
    <property type="entry name" value="Leucine-rich Repeat Variant"/>
    <property type="match status" value="3"/>
</dbReference>
<dbReference type="GO" id="GO:0008104">
    <property type="term" value="P:intracellular protein localization"/>
    <property type="evidence" value="ECO:0007669"/>
    <property type="project" value="TreeGrafter"/>
</dbReference>
<evidence type="ECO:0000256" key="1">
    <source>
        <dbReference type="ARBA" id="ARBA00008304"/>
    </source>
</evidence>
<feature type="region of interest" description="Disordered" evidence="3">
    <location>
        <begin position="2616"/>
        <end position="2647"/>
    </location>
</feature>
<accession>A0A068Y9Q1</accession>
<evidence type="ECO:0000256" key="2">
    <source>
        <dbReference type="SAM" id="Coils"/>
    </source>
</evidence>
<gene>
    <name evidence="4" type="ORF">EmuJ_000752900</name>
</gene>
<dbReference type="Proteomes" id="UP000017246">
    <property type="component" value="Unassembled WGS sequence"/>
</dbReference>
<proteinExistence type="inferred from homology"/>
<dbReference type="GO" id="GO:0030139">
    <property type="term" value="C:endocytic vesicle"/>
    <property type="evidence" value="ECO:0007669"/>
    <property type="project" value="TreeGrafter"/>
</dbReference>
<dbReference type="PANTHER" id="PTHR21663:SF0">
    <property type="entry name" value="HEAT REPEAT-CONTAINING PROTEIN 5B"/>
    <property type="match status" value="1"/>
</dbReference>
<dbReference type="InterPro" id="IPR016024">
    <property type="entry name" value="ARM-type_fold"/>
</dbReference>
<dbReference type="GO" id="GO:0005794">
    <property type="term" value="C:Golgi apparatus"/>
    <property type="evidence" value="ECO:0007669"/>
    <property type="project" value="TreeGrafter"/>
</dbReference>
<dbReference type="GO" id="GO:0016020">
    <property type="term" value="C:membrane"/>
    <property type="evidence" value="ECO:0007669"/>
    <property type="project" value="TreeGrafter"/>
</dbReference>
<protein>
    <submittedName>
        <fullName evidence="4">HEAT repeat containing protein 5B</fullName>
    </submittedName>
</protein>
<feature type="region of interest" description="Disordered" evidence="3">
    <location>
        <begin position="1337"/>
        <end position="1392"/>
    </location>
</feature>
<dbReference type="GO" id="GO:0006897">
    <property type="term" value="P:endocytosis"/>
    <property type="evidence" value="ECO:0007669"/>
    <property type="project" value="TreeGrafter"/>
</dbReference>
<dbReference type="EMBL" id="LN902841">
    <property type="protein sequence ID" value="CDS39970.1"/>
    <property type="molecule type" value="Genomic_DNA"/>
</dbReference>
<dbReference type="GO" id="GO:0005829">
    <property type="term" value="C:cytosol"/>
    <property type="evidence" value="ECO:0007669"/>
    <property type="project" value="GOC"/>
</dbReference>
<reference evidence="4" key="1">
    <citation type="journal article" date="2013" name="Nature">
        <title>The genomes of four tapeworm species reveal adaptations to parasitism.</title>
        <authorList>
            <person name="Tsai I.J."/>
            <person name="Zarowiecki M."/>
            <person name="Holroyd N."/>
            <person name="Garciarrubio A."/>
            <person name="Sanchez-Flores A."/>
            <person name="Brooks K.L."/>
            <person name="Tracey A."/>
            <person name="Bobes R.J."/>
            <person name="Fragoso G."/>
            <person name="Sciutto E."/>
            <person name="Aslett M."/>
            <person name="Beasley H."/>
            <person name="Bennett H.M."/>
            <person name="Cai J."/>
            <person name="Camicia F."/>
            <person name="Clark R."/>
            <person name="Cucher M."/>
            <person name="De Silva N."/>
            <person name="Day T.A."/>
            <person name="Deplazes P."/>
            <person name="Estrada K."/>
            <person name="Fernandez C."/>
            <person name="Holland P.W."/>
            <person name="Hou J."/>
            <person name="Hu S."/>
            <person name="Huckvale T."/>
            <person name="Hung S.S."/>
            <person name="Kamenetzky L."/>
            <person name="Keane J.A."/>
            <person name="Kiss F."/>
            <person name="Koziol U."/>
            <person name="Lambert O."/>
            <person name="Liu K."/>
            <person name="Luo X."/>
            <person name="Luo Y."/>
            <person name="Macchiaroli N."/>
            <person name="Nichol S."/>
            <person name="Paps J."/>
            <person name="Parkinson J."/>
            <person name="Pouchkina-Stantcheva N."/>
            <person name="Riddiford N."/>
            <person name="Rosenzvit M."/>
            <person name="Salinas G."/>
            <person name="Wasmuth J.D."/>
            <person name="Zamanian M."/>
            <person name="Zheng Y."/>
            <person name="Cai X."/>
            <person name="Soberon X."/>
            <person name="Olson P.D."/>
            <person name="Laclette J.P."/>
            <person name="Brehm K."/>
            <person name="Berriman M."/>
            <person name="Garciarrubio A."/>
            <person name="Bobes R.J."/>
            <person name="Fragoso G."/>
            <person name="Sanchez-Flores A."/>
            <person name="Estrada K."/>
            <person name="Cevallos M.A."/>
            <person name="Morett E."/>
            <person name="Gonzalez V."/>
            <person name="Portillo T."/>
            <person name="Ochoa-Leyva A."/>
            <person name="Jose M.V."/>
            <person name="Sciutto E."/>
            <person name="Landa A."/>
            <person name="Jimenez L."/>
            <person name="Valdes V."/>
            <person name="Carrero J.C."/>
            <person name="Larralde C."/>
            <person name="Morales-Montor J."/>
            <person name="Limon-Lason J."/>
            <person name="Soberon X."/>
            <person name="Laclette J.P."/>
        </authorList>
    </citation>
    <scope>NUCLEOTIDE SEQUENCE [LARGE SCALE GENOMIC DNA]</scope>
</reference>
<dbReference type="InterPro" id="IPR011989">
    <property type="entry name" value="ARM-like"/>
</dbReference>
<feature type="region of interest" description="Disordered" evidence="3">
    <location>
        <begin position="2136"/>
        <end position="2158"/>
    </location>
</feature>
<evidence type="ECO:0000256" key="3">
    <source>
        <dbReference type="SAM" id="MobiDB-lite"/>
    </source>
</evidence>
<dbReference type="SUPFAM" id="SSF48371">
    <property type="entry name" value="ARM repeat"/>
    <property type="match status" value="3"/>
</dbReference>
<dbReference type="InterPro" id="IPR040108">
    <property type="entry name" value="Laa1/Sip1/HEATR5"/>
</dbReference>
<keyword evidence="5" id="KW-1185">Reference proteome</keyword>
<feature type="compositionally biased region" description="Gly residues" evidence="3">
    <location>
        <begin position="448"/>
        <end position="465"/>
    </location>
</feature>
<sequence length="2658" mass="284752">MDVHPGLLLNDAAFARVSEQNKPVFIYDWLRSLDRRLSQSTKTEVRNVQQALTDQLMNQVTQGVGPPSRKLLGRCLAKVFTAGDSISLYAVLNSCNDALKIRDDSPTTINKRLTALTCLGVIYRSLGRLCGRSFEETVGILTKMIKQVESQTRCEILTTLMNIVTGLGAAETSCFRDIFKVARSFINDRVLAVRLAAVQCLNSLTQYHPHFFISDLDAVMSMCIKGLDGSNHAVRMEISKLLGFILAKTQLDLGVSGTIGNGNSVTGNTSTGGVLPNQNLTASRSKPTTLDDIFTLLSSAFLRGPSRFHKGSNSVSREVRAGITYVYLEFFTHMGSDWLVTHSYTILSHCLSLLTSPRTASTPSEAAFTRLCVGGHLLPRLLRRHFSEAAQIAVARHLLALLSTRMRKSTDQPQQGQSQLRGLGKGLRPVRSAEQLDEQTTGSPNRSGSGGGSEDGNGGAGNIGGSGGGADDPNYLICCLDVLTEVIRWLDSSVAPILSSPSNLVDTLFDAFLCHTSLGVRVAAAAVLRQLAIALPSQRVPLMDRCMGALSSAASADSISGHSLALGGLVAGSRLGELGIPCAKGRAVFSLAEDLLRAANQNSRLTTARTQAGWYLLGACMALGPTAVRPHLPRLNLLWRNAFPRSTRELEAEKQRGDAFTWQVTLEARAGVLCSMQAFLEYCAPAMAGENVARRLLSPLECALNLLDQMPDIVRTFGNHLAAPAALLRLRLYRCLALLPPSAYSGGFNVLLRELVAEFTLTDSPSTTAVCLAGLLGQSEDSVVLNSWCRASDQQLVEDAIEQHNYCCPGSLSNDTAYLFLKEGLLTAVTSDSSTIDFSLKFILEGQPEVPSMIPRKQSSTRVTVDNSTTPSYLTNHQHHRQGPPTLSSRVIEASINLFGLVFPFVSIRHRVQMLEHFVECIRVSKAARQEAIQVNIFAALLCALRHLSETKYSFGEDKHLRDTAVSLTMSALSSSNTVLRFAAAECVGRLAQVVGEAGFLADVAQTSFDQLRCLRDSKARAAGLCAAIGCLHRFVGGLACGQHLSTSVSVLLAVAQDSSAPTVQAWALNALALTSESGGPMFREFVQPSLNLVLRLLLKTPSTITDIHNSLANLLGALITTLGPELQSSGGGGGGGKPNMGLCCLLCCSILLEHPDPLLQAEGIANFQRIHVFAPHLVNLSLFAPFLSVSMTSPCFALRRSAITCIRQISQKDADNLCEVMAAVPTTSPYSAISTTTTGFIGNMPGEKPAASIVSTNIAAETSAGAVAPPLETVLFSLLDVETDSKLRSHLEEAISSLLQARGLSHFSGWMRSLKQLLQLTTSKFNAVREGIREKTDPLKAQRSLKQWATDDGNSGRANDNTEEGADDDDDDDEQTLGANTKSRGESFRPGDTIFSLPPRWPTRILAIACLRRLMCLCYQAAELATAAPLSTTTTATEIGLRSPQLSRDLPLTPPQQQQQRAHFDLVLARKLRSGLTDVPWLVLHLADLVRVTFIAATASSDHLRRFGLFALKQVIQFFAPVVDPDSTGNYLLEQFQAQISTALSSAFATTATSVTPIATAPLPDITAAACEVCACWLTSGVPREAADLRRVHDLLTASLEILRASPFSTSASTALFSEACVTRLKLAVLTAWAEVFIAAARFRETALQTLQLLSILESSGRESSSGGDALGDIVQRQFFLMLAGDGDAGSGNWAQPSVHDASKLLEALEKEVDNEDELDEGEEDEVFNEETEECSGSVDVKRKRFIRKLRRTVAESRHSYQLLSRLIGDDLAELASDWLAALRDFALINLPDELAFQRPSTAGAFYDTQTGIEQVRPFYARSWLALLEAATLCLNTESKCTSRLSYSGFKVTEKQTVVSMTRDSFFLIFGIAMEAMSDVITKPPTSVVAKCLRIVELLFMNPQSQPYFFTSTPRLLVELLSVLHRIILTRDSISLHLACLRVLHLLLAAANNRLRTTLAAALNPTGSGNTEADAEAIPLWLETGQSLEELLAVLLCPCATDMEVVLKALELADGGAKSCFEEPPDSSCRLVLAILQVIVCLLARYHPSVLQSPVSEQAPPLKSSSAFPKSMAAQHRKAPVILASAIHALTALLRIASPDILSINLDKKVSGVLPVMCRLVSRIAQLELLNPSHIGKRESRPAPTISSPGLKEEGRAADVASLGSTSTISTVASNAASAPTAATSGPPDLGTISASAFKTATTAETDITSTSSGANDAAYSTTVTAAEVAAFSAGERGCASLNVKLGWSQEQACLADALVAFLATVAQHHCRPASATSAAIAAADSTTSVDASSGAAAEAVDDVVSSSTLPSVSQPHNTTSGVVVNDSGDTPPCDWHQLVIACLLTFIQHDHAAEDASMMVVREANGGVIEQGQTSRCCLIAACLSARVIAAAPLAVFRCRAVEFGIFNLLTRAWRDASSSASPQAPLNGATTRTVCLAAIEMLVNHHDADVSSCCVKTLMPQVFHWLYELSLVTATTSGASLPITASTVDVFGETQSLTSQQQVRRLFLSSLEEAVSAAIALSVNVVDIAEASGRQNLLIILLPLFCDLFHDANAISSGDNSNDDGMVAVRRMLHRLALKNLLALGSRYPAEFRHVVAKVAGLKPRIEAAVKASTTATGTSTNATSTKKGATVTSQQHQQQPRAAIKLRMEFSNFT</sequence>
<dbReference type="OrthoDB" id="192608at2759"/>
<organism evidence="4 5">
    <name type="scientific">Echinococcus multilocularis</name>
    <name type="common">Fox tapeworm</name>
    <dbReference type="NCBI Taxonomy" id="6211"/>
    <lineage>
        <taxon>Eukaryota</taxon>
        <taxon>Metazoa</taxon>
        <taxon>Spiralia</taxon>
        <taxon>Lophotrochozoa</taxon>
        <taxon>Platyhelminthes</taxon>
        <taxon>Cestoda</taxon>
        <taxon>Eucestoda</taxon>
        <taxon>Cyclophyllidea</taxon>
        <taxon>Taeniidae</taxon>
        <taxon>Echinococcus</taxon>
    </lineage>
</organism>
<evidence type="ECO:0000313" key="4">
    <source>
        <dbReference type="EMBL" id="CDS39970.1"/>
    </source>
</evidence>
<feature type="coiled-coil region" evidence="2">
    <location>
        <begin position="1700"/>
        <end position="1727"/>
    </location>
</feature>
<feature type="region of interest" description="Disordered" evidence="3">
    <location>
        <begin position="856"/>
        <end position="885"/>
    </location>
</feature>
<dbReference type="Pfam" id="PF25468">
    <property type="entry name" value="HEAT_HEATR5A"/>
    <property type="match status" value="1"/>
</dbReference>
<feature type="compositionally biased region" description="Polar residues" evidence="3">
    <location>
        <begin position="2635"/>
        <end position="2644"/>
    </location>
</feature>
<feature type="compositionally biased region" description="Acidic residues" evidence="3">
    <location>
        <begin position="1362"/>
        <end position="1376"/>
    </location>
</feature>
<keyword evidence="2" id="KW-0175">Coiled coil</keyword>
<dbReference type="GO" id="GO:0042147">
    <property type="term" value="P:retrograde transport, endosome to Golgi"/>
    <property type="evidence" value="ECO:0007669"/>
    <property type="project" value="TreeGrafter"/>
</dbReference>
<dbReference type="eggNOG" id="KOG1822">
    <property type="taxonomic scope" value="Eukaryota"/>
</dbReference>
<dbReference type="OMA" id="YPQVIQE"/>
<dbReference type="STRING" id="6211.A0A068Y9Q1"/>
<evidence type="ECO:0000313" key="5">
    <source>
        <dbReference type="Proteomes" id="UP000017246"/>
    </source>
</evidence>
<feature type="compositionally biased region" description="Polar residues" evidence="3">
    <location>
        <begin position="857"/>
        <end position="876"/>
    </location>
</feature>
<comment type="similarity">
    <text evidence="1">Belongs to the HEATR5 family.</text>
</comment>
<feature type="compositionally biased region" description="Low complexity" evidence="3">
    <location>
        <begin position="2616"/>
        <end position="2634"/>
    </location>
</feature>
<name>A0A068Y9Q1_ECHMU</name>
<dbReference type="InterPro" id="IPR046837">
    <property type="entry name" value="Laa1/Sip1/HEATR5-like_HEAT"/>
</dbReference>